<dbReference type="GO" id="GO:0003690">
    <property type="term" value="F:double-stranded DNA binding"/>
    <property type="evidence" value="ECO:0007669"/>
    <property type="project" value="TreeGrafter"/>
</dbReference>
<evidence type="ECO:0000256" key="6">
    <source>
        <dbReference type="HAMAP-Rule" id="MF_00194"/>
    </source>
</evidence>
<dbReference type="Pfam" id="PF04381">
    <property type="entry name" value="RdgC"/>
    <property type="match status" value="1"/>
</dbReference>
<evidence type="ECO:0000256" key="1">
    <source>
        <dbReference type="ARBA" id="ARBA00004453"/>
    </source>
</evidence>
<sequence>MKASSLLFKNLIFYRFTQPFTLNAMELQDRLRSKKFRPCGTQDMTSYGWVPALSKRSTALVHENNHCLLICAASEEKLLPASVINDALEERIERIEQEQDRQVFSKERRTIKDDIIMELLPKAFTKQKFTRAYIDKTEGWLVVNASSFRQAEDLTSYLRHTLGSLPVVTPALKESPNAVMTQWLSSRLLPKGFALCYDCELIDPGEDGGKIIARNEELNTDAIHQHLDEGKAVSKLAIDWRETLHGYLTDDVRFQRLKFSDLFHEQIDAQSLEGLEQQLDADFIAMSGTLRHFLKELVKALGGMPS</sequence>
<dbReference type="EMBL" id="JOKG01000004">
    <property type="protein sequence ID" value="KEQ12854.1"/>
    <property type="molecule type" value="Genomic_DNA"/>
</dbReference>
<dbReference type="PANTHER" id="PTHR38103">
    <property type="entry name" value="RECOMBINATION-ASSOCIATED PROTEIN RDGC"/>
    <property type="match status" value="1"/>
</dbReference>
<comment type="similarity">
    <text evidence="2 6">Belongs to the RdgC family.</text>
</comment>
<dbReference type="eggNOG" id="COG2974">
    <property type="taxonomic scope" value="Bacteria"/>
</dbReference>
<dbReference type="GO" id="GO:0000018">
    <property type="term" value="P:regulation of DNA recombination"/>
    <property type="evidence" value="ECO:0007669"/>
    <property type="project" value="TreeGrafter"/>
</dbReference>
<dbReference type="NCBIfam" id="NF001462">
    <property type="entry name" value="PRK00321.1-3"/>
    <property type="match status" value="1"/>
</dbReference>
<dbReference type="InterPro" id="IPR007476">
    <property type="entry name" value="RdgC"/>
</dbReference>
<comment type="caution">
    <text evidence="7">The sequence shown here is derived from an EMBL/GenBank/DDBJ whole genome shotgun (WGS) entry which is preliminary data.</text>
</comment>
<dbReference type="RefSeq" id="WP_082212295.1">
    <property type="nucleotide sequence ID" value="NZ_JOKG01000004.1"/>
</dbReference>
<dbReference type="GO" id="GO:0006310">
    <property type="term" value="P:DNA recombination"/>
    <property type="evidence" value="ECO:0007669"/>
    <property type="project" value="UniProtKB-UniRule"/>
</dbReference>
<evidence type="ECO:0000256" key="5">
    <source>
        <dbReference type="ARBA" id="ARBA00023172"/>
    </source>
</evidence>
<dbReference type="NCBIfam" id="NF001464">
    <property type="entry name" value="PRK00321.1-5"/>
    <property type="match status" value="1"/>
</dbReference>
<evidence type="ECO:0000313" key="7">
    <source>
        <dbReference type="EMBL" id="KEQ12854.1"/>
    </source>
</evidence>
<comment type="subcellular location">
    <subcellularLocation>
        <location evidence="1 6">Cytoplasm</location>
        <location evidence="1 6">Nucleoid</location>
    </subcellularLocation>
</comment>
<keyword evidence="8" id="KW-1185">Reference proteome</keyword>
<dbReference type="GO" id="GO:0005737">
    <property type="term" value="C:cytoplasm"/>
    <property type="evidence" value="ECO:0007669"/>
    <property type="project" value="UniProtKB-UniRule"/>
</dbReference>
<keyword evidence="5 6" id="KW-0233">DNA recombination</keyword>
<accession>A0A081N331</accession>
<dbReference type="Proteomes" id="UP000028006">
    <property type="component" value="Unassembled WGS sequence"/>
</dbReference>
<evidence type="ECO:0000256" key="4">
    <source>
        <dbReference type="ARBA" id="ARBA00022490"/>
    </source>
</evidence>
<reference evidence="7 8" key="1">
    <citation type="submission" date="2014-06" db="EMBL/GenBank/DDBJ databases">
        <title>Whole Genome Sequences of Three Symbiotic Endozoicomonas Bacteria.</title>
        <authorList>
            <person name="Neave M.J."/>
            <person name="Apprill A."/>
            <person name="Voolstra C.R."/>
        </authorList>
    </citation>
    <scope>NUCLEOTIDE SEQUENCE [LARGE SCALE GENOMIC DNA]</scope>
    <source>
        <strain evidence="7 8">LMG 24815</strain>
    </source>
</reference>
<proteinExistence type="inferred from homology"/>
<dbReference type="AlphaFoldDB" id="A0A081N331"/>
<organism evidence="7 8">
    <name type="scientific">Endozoicomonas montiporae</name>
    <dbReference type="NCBI Taxonomy" id="1027273"/>
    <lineage>
        <taxon>Bacteria</taxon>
        <taxon>Pseudomonadati</taxon>
        <taxon>Pseudomonadota</taxon>
        <taxon>Gammaproteobacteria</taxon>
        <taxon>Oceanospirillales</taxon>
        <taxon>Endozoicomonadaceae</taxon>
        <taxon>Endozoicomonas</taxon>
    </lineage>
</organism>
<dbReference type="PANTHER" id="PTHR38103:SF1">
    <property type="entry name" value="RECOMBINATION-ASSOCIATED PROTEIN RDGC"/>
    <property type="match status" value="1"/>
</dbReference>
<protein>
    <recommendedName>
        <fullName evidence="3 6">Recombination-associated protein RdgC</fullName>
    </recommendedName>
</protein>
<dbReference type="HAMAP" id="MF_00194">
    <property type="entry name" value="RdgC"/>
    <property type="match status" value="1"/>
</dbReference>
<gene>
    <name evidence="6" type="primary">rdgC</name>
    <name evidence="7" type="ORF">GZ77_20650</name>
</gene>
<evidence type="ECO:0000313" key="8">
    <source>
        <dbReference type="Proteomes" id="UP000028006"/>
    </source>
</evidence>
<keyword evidence="4 6" id="KW-0963">Cytoplasm</keyword>
<evidence type="ECO:0000256" key="2">
    <source>
        <dbReference type="ARBA" id="ARBA00008657"/>
    </source>
</evidence>
<evidence type="ECO:0000256" key="3">
    <source>
        <dbReference type="ARBA" id="ARBA00022296"/>
    </source>
</evidence>
<name>A0A081N331_9GAMM</name>
<dbReference type="GO" id="GO:0043590">
    <property type="term" value="C:bacterial nucleoid"/>
    <property type="evidence" value="ECO:0007669"/>
    <property type="project" value="TreeGrafter"/>
</dbReference>
<comment type="function">
    <text evidence="6">May be involved in recombination.</text>
</comment>